<dbReference type="CDD" id="cd20071">
    <property type="entry name" value="SET_SMYD"/>
    <property type="match status" value="1"/>
</dbReference>
<dbReference type="GeneID" id="27898803"/>
<keyword evidence="3" id="KW-1185">Reference proteome</keyword>
<organism evidence="2 3">
    <name type="scientific">Sphaerulina musiva (strain SO2202)</name>
    <name type="common">Poplar stem canker fungus</name>
    <name type="synonym">Septoria musiva</name>
    <dbReference type="NCBI Taxonomy" id="692275"/>
    <lineage>
        <taxon>Eukaryota</taxon>
        <taxon>Fungi</taxon>
        <taxon>Dikarya</taxon>
        <taxon>Ascomycota</taxon>
        <taxon>Pezizomycotina</taxon>
        <taxon>Dothideomycetes</taxon>
        <taxon>Dothideomycetidae</taxon>
        <taxon>Mycosphaerellales</taxon>
        <taxon>Mycosphaerellaceae</taxon>
        <taxon>Sphaerulina</taxon>
    </lineage>
</organism>
<dbReference type="Pfam" id="PF00856">
    <property type="entry name" value="SET"/>
    <property type="match status" value="1"/>
</dbReference>
<dbReference type="InterPro" id="IPR053185">
    <property type="entry name" value="SET_domain_protein"/>
</dbReference>
<dbReference type="Proteomes" id="UP000016931">
    <property type="component" value="Unassembled WGS sequence"/>
</dbReference>
<dbReference type="Gene3D" id="2.170.270.10">
    <property type="entry name" value="SET domain"/>
    <property type="match status" value="1"/>
</dbReference>
<proteinExistence type="predicted"/>
<evidence type="ECO:0000259" key="1">
    <source>
        <dbReference type="PROSITE" id="PS50280"/>
    </source>
</evidence>
<feature type="domain" description="SET" evidence="1">
    <location>
        <begin position="9"/>
        <end position="150"/>
    </location>
</feature>
<protein>
    <submittedName>
        <fullName evidence="2">SET domain-containing protein</fullName>
    </submittedName>
</protein>
<dbReference type="SMART" id="SM00317">
    <property type="entry name" value="SET"/>
    <property type="match status" value="1"/>
</dbReference>
<dbReference type="eggNOG" id="KOG2084">
    <property type="taxonomic scope" value="Eukaryota"/>
</dbReference>
<dbReference type="AlphaFoldDB" id="M3CXM3"/>
<dbReference type="EMBL" id="KB456271">
    <property type="protein sequence ID" value="EMF08406.1"/>
    <property type="molecule type" value="Genomic_DNA"/>
</dbReference>
<dbReference type="OMA" id="EICISYR"/>
<accession>M3CXM3</accession>
<evidence type="ECO:0000313" key="3">
    <source>
        <dbReference type="Proteomes" id="UP000016931"/>
    </source>
</evidence>
<dbReference type="PROSITE" id="PS50280">
    <property type="entry name" value="SET"/>
    <property type="match status" value="1"/>
</dbReference>
<evidence type="ECO:0000313" key="2">
    <source>
        <dbReference type="EMBL" id="EMF08406.1"/>
    </source>
</evidence>
<dbReference type="InterPro" id="IPR001214">
    <property type="entry name" value="SET_dom"/>
</dbReference>
<reference evidence="2 3" key="1">
    <citation type="journal article" date="2012" name="PLoS Pathog.">
        <title>Diverse lifestyles and strategies of plant pathogenesis encoded in the genomes of eighteen Dothideomycetes fungi.</title>
        <authorList>
            <person name="Ohm R.A."/>
            <person name="Feau N."/>
            <person name="Henrissat B."/>
            <person name="Schoch C.L."/>
            <person name="Horwitz B.A."/>
            <person name="Barry K.W."/>
            <person name="Condon B.J."/>
            <person name="Copeland A.C."/>
            <person name="Dhillon B."/>
            <person name="Glaser F."/>
            <person name="Hesse C.N."/>
            <person name="Kosti I."/>
            <person name="LaButti K."/>
            <person name="Lindquist E.A."/>
            <person name="Lucas S."/>
            <person name="Salamov A.A."/>
            <person name="Bradshaw R.E."/>
            <person name="Ciuffetti L."/>
            <person name="Hamelin R.C."/>
            <person name="Kema G.H.J."/>
            <person name="Lawrence C."/>
            <person name="Scott J.A."/>
            <person name="Spatafora J.W."/>
            <person name="Turgeon B.G."/>
            <person name="de Wit P.J.G.M."/>
            <person name="Zhong S."/>
            <person name="Goodwin S.B."/>
            <person name="Grigoriev I.V."/>
        </authorList>
    </citation>
    <scope>NUCLEOTIDE SEQUENCE [LARGE SCALE GENOMIC DNA]</scope>
    <source>
        <strain evidence="2 3">SO2202</strain>
    </source>
</reference>
<dbReference type="PANTHER" id="PTHR47332:SF4">
    <property type="entry name" value="SET DOMAIN-CONTAINING PROTEIN 5"/>
    <property type="match status" value="1"/>
</dbReference>
<gene>
    <name evidence="2" type="ORF">SEPMUDRAFT_121191</name>
</gene>
<dbReference type="SUPFAM" id="SSF82199">
    <property type="entry name" value="SET domain"/>
    <property type="match status" value="1"/>
</dbReference>
<dbReference type="OrthoDB" id="3640265at2759"/>
<dbReference type="InterPro" id="IPR046341">
    <property type="entry name" value="SET_dom_sf"/>
</dbReference>
<dbReference type="HOGENOM" id="CLU_598744_0_0_1"/>
<dbReference type="RefSeq" id="XP_016756527.1">
    <property type="nucleotide sequence ID" value="XM_016901666.1"/>
</dbReference>
<dbReference type="PANTHER" id="PTHR47332">
    <property type="entry name" value="SET DOMAIN-CONTAINING PROTEIN 5"/>
    <property type="match status" value="1"/>
</dbReference>
<dbReference type="STRING" id="692275.M3CXM3"/>
<name>M3CXM3_SPHMS</name>
<sequence length="457" mass="51232">MGQSSDNAIMYEVRETEFKGQGVFATQNISPGTVIVQESRLMEVAKTGDEYTQHDLEDAFAVLLESERQSVLALSASSRPADEPLLTQIMKSNAFGDGTSTWLHPTICRINHSCIPNATSHHDECCLGDVAQIIAEREICAGEEICISYNSQMHELCTAKERSVLLRNQYGFNCYCPACSPLATKDVTTKQQQHISDTRRRLIAELLHRLTGLHFPPHARQIMQSISTTGDDIMSIPKEDLAAEQGSPSPLSDSQRYVYFLLLAHLRRAEGLESQEISNSYWLAAEALLRQLMTLPDVVILDWAAQIKHLMELAIEVLDRVRDPFDHDPQRLRNEWGNMQKKMRLKASLTFLDSEASSIVPGSADDIPFALRIFPDTKRIEVLSEMECNAIVRQNYAPVSQEDPIPKKAKKPRSDNAYVNFYEDVKSACWNSSKTTKFGAAMTCLAPVLAAYWYAVA</sequence>